<dbReference type="PANTHER" id="PTHR15682:SF2">
    <property type="entry name" value="UNHEALTHY RIBOSOME BIOGENESIS PROTEIN 2 HOMOLOG"/>
    <property type="match status" value="1"/>
</dbReference>
<dbReference type="EMBL" id="JAAAHW010000028">
    <property type="protein sequence ID" value="KAG0006984.1"/>
    <property type="molecule type" value="Genomic_DNA"/>
</dbReference>
<proteinExistence type="predicted"/>
<dbReference type="GO" id="GO:0005730">
    <property type="term" value="C:nucleolus"/>
    <property type="evidence" value="ECO:0007669"/>
    <property type="project" value="TreeGrafter"/>
</dbReference>
<organism evidence="3 4">
    <name type="scientific">Modicella reniformis</name>
    <dbReference type="NCBI Taxonomy" id="1440133"/>
    <lineage>
        <taxon>Eukaryota</taxon>
        <taxon>Fungi</taxon>
        <taxon>Fungi incertae sedis</taxon>
        <taxon>Mucoromycota</taxon>
        <taxon>Mortierellomycotina</taxon>
        <taxon>Mortierellomycetes</taxon>
        <taxon>Mortierellales</taxon>
        <taxon>Mortierellaceae</taxon>
        <taxon>Modicella</taxon>
    </lineage>
</organism>
<sequence length="759" mass="84285">MEHGPALLSLLSITHLLPLEYFEKYERNVILTTMGILDYFLQQHMPADATGIRCLLLARRISNAIMTFRSDAGFLFHDSSILMTLLNYPTWNCSSSYGIEDKDGLGHATMDVTSSMIDSAVRFYMTQTYNAIQHASVNKHFDNLLQTMQEWAKESLEHSSMTCDRRISESRVRTNIISRFCKSLVYCIEQHRNQRSKSRISKRVPIEDAIGDMETQRASLFKQIEALFETVQVKMTQRISKVIALVEGDKGLESEKGVLVEEAQMCMDQFELYSTIVRYHQLHEQQEGSKGRCLDLVPDLFRLAQALVQSVSNQKDPKSQVFSSENLIHLVTILTGYSLQSLPRSKAWESIYGEKKILKELLVLLLAISEQELSTADVALLKDAYLSMLNSISGDLFDYVLYWLLEEAHLSGEHDVNGLVLVRSKDEKDMLADVSAFASNNLYLDTVELIQILQSTQSVLIIVAVLDIMAGICSEISFELRAWEIGLVLEGITSLMSPITPLLLHGACSTSSDTPRVLMNQDTTKIFTSLYHILINVARFRQEELTTLIPVFTAILQGIFHSFKSLHASIAKRQEGVESLIKSPFMLLSAGVIDPGNQGVTIQPSRPTESILIGDPLPVECAENFARLLTALGSKGISTLGSHGSGSTTLESSNSKNTTTGSLSGSSPAATNASKAFGKHAPYVLLEYLTIQCSVVASISQQNLRNALLPGLYALLDLCTDWEREMMMVGLDNTGKTLLKGLYADYPRDGTNDKAVDKA</sequence>
<dbReference type="GO" id="GO:0042254">
    <property type="term" value="P:ribosome biogenesis"/>
    <property type="evidence" value="ECO:0007669"/>
    <property type="project" value="TreeGrafter"/>
</dbReference>
<feature type="compositionally biased region" description="Low complexity" evidence="1">
    <location>
        <begin position="641"/>
        <end position="653"/>
    </location>
</feature>
<dbReference type="InterPro" id="IPR052609">
    <property type="entry name" value="Ribosome_Biogenesis_Reg"/>
</dbReference>
<evidence type="ECO:0000313" key="4">
    <source>
        <dbReference type="Proteomes" id="UP000749646"/>
    </source>
</evidence>
<protein>
    <recommendedName>
        <fullName evidence="2">Nucleolar 27S pre-rRNA processing Urb2/Npa2 C-terminal domain-containing protein</fullName>
    </recommendedName>
</protein>
<feature type="domain" description="Nucleolar 27S pre-rRNA processing Urb2/Npa2 C-terminal" evidence="2">
    <location>
        <begin position="464"/>
        <end position="748"/>
    </location>
</feature>
<dbReference type="OrthoDB" id="160374at2759"/>
<evidence type="ECO:0000256" key="1">
    <source>
        <dbReference type="SAM" id="MobiDB-lite"/>
    </source>
</evidence>
<dbReference type="InterPro" id="IPR018849">
    <property type="entry name" value="Urb2/Npa2_C"/>
</dbReference>
<evidence type="ECO:0000313" key="3">
    <source>
        <dbReference type="EMBL" id="KAG0006984.1"/>
    </source>
</evidence>
<dbReference type="AlphaFoldDB" id="A0A9P6SVJ3"/>
<reference evidence="3" key="1">
    <citation type="journal article" date="2020" name="Fungal Divers.">
        <title>Resolving the Mortierellaceae phylogeny through synthesis of multi-gene phylogenetics and phylogenomics.</title>
        <authorList>
            <person name="Vandepol N."/>
            <person name="Liber J."/>
            <person name="Desiro A."/>
            <person name="Na H."/>
            <person name="Kennedy M."/>
            <person name="Barry K."/>
            <person name="Grigoriev I.V."/>
            <person name="Miller A.N."/>
            <person name="O'Donnell K."/>
            <person name="Stajich J.E."/>
            <person name="Bonito G."/>
        </authorList>
    </citation>
    <scope>NUCLEOTIDE SEQUENCE</scope>
    <source>
        <strain evidence="3">MES-2147</strain>
    </source>
</reference>
<dbReference type="PANTHER" id="PTHR15682">
    <property type="entry name" value="UNHEALTHY RIBOSOME BIOGENESIS PROTEIN 2 HOMOLOG"/>
    <property type="match status" value="1"/>
</dbReference>
<dbReference type="Proteomes" id="UP000749646">
    <property type="component" value="Unassembled WGS sequence"/>
</dbReference>
<keyword evidence="4" id="KW-1185">Reference proteome</keyword>
<accession>A0A9P6SVJ3</accession>
<gene>
    <name evidence="3" type="ORF">BGZ65_000609</name>
</gene>
<evidence type="ECO:0000259" key="2">
    <source>
        <dbReference type="Pfam" id="PF10441"/>
    </source>
</evidence>
<feature type="region of interest" description="Disordered" evidence="1">
    <location>
        <begin position="641"/>
        <end position="671"/>
    </location>
</feature>
<dbReference type="Pfam" id="PF10441">
    <property type="entry name" value="Urb2"/>
    <property type="match status" value="1"/>
</dbReference>
<name>A0A9P6SVJ3_9FUNG</name>
<comment type="caution">
    <text evidence="3">The sequence shown here is derived from an EMBL/GenBank/DDBJ whole genome shotgun (WGS) entry which is preliminary data.</text>
</comment>
<feature type="compositionally biased region" description="Polar residues" evidence="1">
    <location>
        <begin position="654"/>
        <end position="671"/>
    </location>
</feature>